<organism evidence="2 3">
    <name type="scientific">Oceanidesulfovibrio marinus</name>
    <dbReference type="NCBI Taxonomy" id="370038"/>
    <lineage>
        <taxon>Bacteria</taxon>
        <taxon>Pseudomonadati</taxon>
        <taxon>Thermodesulfobacteriota</taxon>
        <taxon>Desulfovibrionia</taxon>
        <taxon>Desulfovibrionales</taxon>
        <taxon>Desulfovibrionaceae</taxon>
        <taxon>Oceanidesulfovibrio</taxon>
    </lineage>
</organism>
<accession>A0ABX6NHM8</accession>
<evidence type="ECO:0000259" key="1">
    <source>
        <dbReference type="Pfam" id="PF02538"/>
    </source>
</evidence>
<gene>
    <name evidence="2" type="ORF">E8L03_14580</name>
</gene>
<evidence type="ECO:0000313" key="3">
    <source>
        <dbReference type="Proteomes" id="UP000503251"/>
    </source>
</evidence>
<keyword evidence="3" id="KW-1185">Reference proteome</keyword>
<dbReference type="RefSeq" id="WP_171267730.1">
    <property type="nucleotide sequence ID" value="NZ_CP039543.1"/>
</dbReference>
<dbReference type="InterPro" id="IPR003692">
    <property type="entry name" value="Hydantoinase_B"/>
</dbReference>
<dbReference type="EMBL" id="CP039543">
    <property type="protein sequence ID" value="QJT10078.1"/>
    <property type="molecule type" value="Genomic_DNA"/>
</dbReference>
<protein>
    <submittedName>
        <fullName evidence="2">Hydantoinase B/oxoprolinase family protein</fullName>
    </submittedName>
</protein>
<evidence type="ECO:0000313" key="2">
    <source>
        <dbReference type="EMBL" id="QJT10078.1"/>
    </source>
</evidence>
<sequence length="526" mass="56329">MDVNPILIEVFKNRFASICEEMGMTLMRTGFSPNIKERRDFSCALFDAQGEMIAQAAHIPVHLGSMPLSVQAAIAAQPMERGDMVILNDPFKGGTHLPDITLVAPVFADDEATEPSFYVANRAHHADVGGISAGSMPLSTSIFQEGIIIPPLTFVKGGEIVQPLLIFFLNNLRTPQEREGDFAAQVMANVTGVKRAQELIAKYGLDVVQQYADVLLDYAETVTRTAVSRIPDGEYEFEDFMDSDGITDELVPIRCLLSVQGDTATLDFSASGPQVQGSVNAVRAITLSAVLYVFRALITENISTNAGCLRPLTVVTQPGTIVDARFPAAVAGGNVETSQRIVDVILGALAQALPQAMPAASQGTMNNITIGGYDPHKDRPFAYYETLGGGMGATRHADGESAVHSHMTNTLNTPVEAMEYAYPFLVREYGIRRGSGGAGAHTGGNGMVREIELTADAEATVLSERRRIGPYGLQGGEAGGKGRNVIIRRQDGTEVLDEQPGKFNACLHAGDRIRMETPGGGGWGEK</sequence>
<dbReference type="PANTHER" id="PTHR11365">
    <property type="entry name" value="5-OXOPROLINASE RELATED"/>
    <property type="match status" value="1"/>
</dbReference>
<dbReference type="PANTHER" id="PTHR11365:SF23">
    <property type="entry name" value="HYPOTHETICAL 5-OXOPROLINASE (EUROFUNG)-RELATED"/>
    <property type="match status" value="1"/>
</dbReference>
<dbReference type="Proteomes" id="UP000503251">
    <property type="component" value="Chromosome"/>
</dbReference>
<proteinExistence type="predicted"/>
<dbReference type="Pfam" id="PF02538">
    <property type="entry name" value="Hydantoinase_B"/>
    <property type="match status" value="1"/>
</dbReference>
<feature type="domain" description="Hydantoinase B/oxoprolinase" evidence="1">
    <location>
        <begin position="4"/>
        <end position="525"/>
    </location>
</feature>
<reference evidence="2 3" key="1">
    <citation type="submission" date="2019-04" db="EMBL/GenBank/DDBJ databases">
        <title>Isolation and culture of sulfate reducing bacteria from the cold seep of the South China Sea.</title>
        <authorList>
            <person name="Sun C."/>
            <person name="Liu R."/>
        </authorList>
    </citation>
    <scope>NUCLEOTIDE SEQUENCE [LARGE SCALE GENOMIC DNA]</scope>
    <source>
        <strain evidence="2 3">CS1</strain>
    </source>
</reference>
<name>A0ABX6NHM8_9BACT</name>
<dbReference type="InterPro" id="IPR045079">
    <property type="entry name" value="Oxoprolinase-like"/>
</dbReference>